<dbReference type="GO" id="GO:0006574">
    <property type="term" value="P:L-valine catabolic process"/>
    <property type="evidence" value="ECO:0007669"/>
    <property type="project" value="TreeGrafter"/>
</dbReference>
<comment type="catalytic activity">
    <reaction evidence="1">
        <text>3-hydroxy-2-methylpropanoyl-CoA + H2O = 3-hydroxy-2-methylpropanoate + CoA + H(+)</text>
        <dbReference type="Rhea" id="RHEA:20888"/>
        <dbReference type="ChEBI" id="CHEBI:11805"/>
        <dbReference type="ChEBI" id="CHEBI:15377"/>
        <dbReference type="ChEBI" id="CHEBI:15378"/>
        <dbReference type="ChEBI" id="CHEBI:57287"/>
        <dbReference type="ChEBI" id="CHEBI:57340"/>
        <dbReference type="EC" id="3.1.2.4"/>
    </reaction>
</comment>
<dbReference type="EMBL" id="JAEQNC010000009">
    <property type="protein sequence ID" value="MBL0373606.1"/>
    <property type="molecule type" value="Genomic_DNA"/>
</dbReference>
<organism evidence="5 6">
    <name type="scientific">Rhizobium setariae</name>
    <dbReference type="NCBI Taxonomy" id="2801340"/>
    <lineage>
        <taxon>Bacteria</taxon>
        <taxon>Pseudomonadati</taxon>
        <taxon>Pseudomonadota</taxon>
        <taxon>Alphaproteobacteria</taxon>
        <taxon>Hyphomicrobiales</taxon>
        <taxon>Rhizobiaceae</taxon>
        <taxon>Rhizobium/Agrobacterium group</taxon>
        <taxon>Rhizobium</taxon>
    </lineage>
</organism>
<keyword evidence="6" id="KW-1185">Reference proteome</keyword>
<keyword evidence="3" id="KW-0378">Hydrolase</keyword>
<feature type="domain" description="Enoyl-CoA hydratase/isomerase" evidence="4">
    <location>
        <begin position="17"/>
        <end position="342"/>
    </location>
</feature>
<protein>
    <recommendedName>
        <fullName evidence="2">3-hydroxyisobutyryl-CoA hydrolase</fullName>
        <ecNumber evidence="2">3.1.2.4</ecNumber>
    </recommendedName>
</protein>
<sequence length="350" mass="37623">MAHGEPEILISRSGSSGHIRLNRPKALNSLTLAMVRDIDAALDAFAADPEIAVVVLTGEGERGLCAGGDIRAIHQSGKEGSMLAEQFWREEYRLNARIAWFPKPYVAIMDGIVMGGGVGLSSHASHRVVTDRTRLAMPETGIGFFPDVGASWLLSRPGSEWGTYLGLTGTQIGAADAIAAGLADWNVNHDRLEELLQQLSQLPAGSAVEAVDAAIDRFSEQQPLGATGEMTDTIERAFSHATIEEILAALEAYGSTFAAATRALLLTKSPVSLKVTLKMLLLGRASATLEECLAREFAATPAVLTSHDFYEGVRAAVIDKDRNPHWRPATLAEADAYIDAYFTSHPRPLY</sequence>
<reference evidence="5" key="1">
    <citation type="submission" date="2021-01" db="EMBL/GenBank/DDBJ databases">
        <title>Rhizobium sp. strain KVB221 16S ribosomal RNA gene Genome sequencing and assembly.</title>
        <authorList>
            <person name="Kang M."/>
        </authorList>
    </citation>
    <scope>NUCLEOTIDE SEQUENCE</scope>
    <source>
        <strain evidence="5">KVB221</strain>
    </source>
</reference>
<dbReference type="InterPro" id="IPR032259">
    <property type="entry name" value="HIBYL-CoA-H"/>
</dbReference>
<dbReference type="Gene3D" id="3.90.226.10">
    <property type="entry name" value="2-enoyl-CoA Hydratase, Chain A, domain 1"/>
    <property type="match status" value="1"/>
</dbReference>
<evidence type="ECO:0000256" key="1">
    <source>
        <dbReference type="ARBA" id="ARBA00001709"/>
    </source>
</evidence>
<proteinExistence type="predicted"/>
<dbReference type="CDD" id="cd06558">
    <property type="entry name" value="crotonase-like"/>
    <property type="match status" value="1"/>
</dbReference>
<gene>
    <name evidence="5" type="ORF">JJB09_16385</name>
</gene>
<dbReference type="RefSeq" id="WP_201660391.1">
    <property type="nucleotide sequence ID" value="NZ_JAEQNC010000009.1"/>
</dbReference>
<evidence type="ECO:0000313" key="5">
    <source>
        <dbReference type="EMBL" id="MBL0373606.1"/>
    </source>
</evidence>
<comment type="caution">
    <text evidence="5">The sequence shown here is derived from an EMBL/GenBank/DDBJ whole genome shotgun (WGS) entry which is preliminary data.</text>
</comment>
<name>A0A936YUP0_9HYPH</name>
<evidence type="ECO:0000259" key="4">
    <source>
        <dbReference type="Pfam" id="PF16113"/>
    </source>
</evidence>
<dbReference type="Pfam" id="PF16113">
    <property type="entry name" value="ECH_2"/>
    <property type="match status" value="1"/>
</dbReference>
<dbReference type="NCBIfam" id="NF004127">
    <property type="entry name" value="PRK05617.1"/>
    <property type="match status" value="1"/>
</dbReference>
<dbReference type="SUPFAM" id="SSF52096">
    <property type="entry name" value="ClpP/crotonase"/>
    <property type="match status" value="1"/>
</dbReference>
<dbReference type="InterPro" id="IPR045004">
    <property type="entry name" value="ECH_dom"/>
</dbReference>
<evidence type="ECO:0000256" key="2">
    <source>
        <dbReference type="ARBA" id="ARBA00011915"/>
    </source>
</evidence>
<dbReference type="InterPro" id="IPR029045">
    <property type="entry name" value="ClpP/crotonase-like_dom_sf"/>
</dbReference>
<dbReference type="PANTHER" id="PTHR43176:SF3">
    <property type="entry name" value="3-HYDROXYISOBUTYRYL-COA HYDROLASE, MITOCHONDRIAL"/>
    <property type="match status" value="1"/>
</dbReference>
<dbReference type="GO" id="GO:0003860">
    <property type="term" value="F:3-hydroxyisobutyryl-CoA hydrolase activity"/>
    <property type="evidence" value="ECO:0007669"/>
    <property type="project" value="UniProtKB-EC"/>
</dbReference>
<dbReference type="PANTHER" id="PTHR43176">
    <property type="entry name" value="3-HYDROXYISOBUTYRYL-COA HYDROLASE-RELATED"/>
    <property type="match status" value="1"/>
</dbReference>
<evidence type="ECO:0000256" key="3">
    <source>
        <dbReference type="ARBA" id="ARBA00022801"/>
    </source>
</evidence>
<accession>A0A936YUP0</accession>
<dbReference type="Proteomes" id="UP000633219">
    <property type="component" value="Unassembled WGS sequence"/>
</dbReference>
<dbReference type="AlphaFoldDB" id="A0A936YUP0"/>
<dbReference type="GO" id="GO:0005829">
    <property type="term" value="C:cytosol"/>
    <property type="evidence" value="ECO:0007669"/>
    <property type="project" value="TreeGrafter"/>
</dbReference>
<dbReference type="EC" id="3.1.2.4" evidence="2"/>
<evidence type="ECO:0000313" key="6">
    <source>
        <dbReference type="Proteomes" id="UP000633219"/>
    </source>
</evidence>